<dbReference type="SMART" id="SM00062">
    <property type="entry name" value="PBPb"/>
    <property type="match status" value="1"/>
</dbReference>
<evidence type="ECO:0000313" key="5">
    <source>
        <dbReference type="Proteomes" id="UP000237889"/>
    </source>
</evidence>
<evidence type="ECO:0000259" key="3">
    <source>
        <dbReference type="SMART" id="SM00062"/>
    </source>
</evidence>
<gene>
    <name evidence="4" type="ORF">C6569_21565</name>
</gene>
<organism evidence="4 5">
    <name type="scientific">Phreatobacter cathodiphilus</name>
    <dbReference type="NCBI Taxonomy" id="1868589"/>
    <lineage>
        <taxon>Bacteria</taxon>
        <taxon>Pseudomonadati</taxon>
        <taxon>Pseudomonadota</taxon>
        <taxon>Alphaproteobacteria</taxon>
        <taxon>Hyphomicrobiales</taxon>
        <taxon>Phreatobacteraceae</taxon>
        <taxon>Phreatobacter</taxon>
    </lineage>
</organism>
<dbReference type="Pfam" id="PF00497">
    <property type="entry name" value="SBP_bac_3"/>
    <property type="match status" value="1"/>
</dbReference>
<protein>
    <submittedName>
        <fullName evidence="4">Polar amino acid ABC transporter substrate-binding protein</fullName>
    </submittedName>
</protein>
<dbReference type="Proteomes" id="UP000237889">
    <property type="component" value="Chromosome"/>
</dbReference>
<reference evidence="4 5" key="1">
    <citation type="submission" date="2018-03" db="EMBL/GenBank/DDBJ databases">
        <title>Genome sequencing of Phreatobacter sp.</title>
        <authorList>
            <person name="Kim S.-J."/>
            <person name="Heo J."/>
            <person name="Kwon S.-W."/>
        </authorList>
    </citation>
    <scope>NUCLEOTIDE SEQUENCE [LARGE SCALE GENOMIC DNA]</scope>
    <source>
        <strain evidence="4 5">S-12</strain>
    </source>
</reference>
<keyword evidence="1 2" id="KW-0732">Signal</keyword>
<dbReference type="Gene3D" id="3.40.190.10">
    <property type="entry name" value="Periplasmic binding protein-like II"/>
    <property type="match status" value="2"/>
</dbReference>
<proteinExistence type="predicted"/>
<accession>A0A2S0NHD5</accession>
<sequence length="277" mass="29291">MLRTILVAAGLAALMTGQALAQAPIKTAVDGTFAPHAFPNLAGGGIQGFNVDLANEIGKRLGRPIEITSTQFSGIIPALNAGTYDFVMAPVTATPERATSMLFTEGYLDTDFRLITRRGDAPITDLASMRGKVVSVNRGSAYESWAKSMEASVGWRVEAFGTQTDAVQAVIAGRAVANVTAETVAAFAVKNNPQIKLDYLHKTGLVWAVPARNGDTATRDMVENAIECIKKDGTMAKIFEKWFGIAPRPDSAAATIFPGSGVPGLPGYDATAREPRC</sequence>
<dbReference type="AlphaFoldDB" id="A0A2S0NHD5"/>
<evidence type="ECO:0000313" key="4">
    <source>
        <dbReference type="EMBL" id="AVO47426.1"/>
    </source>
</evidence>
<dbReference type="EMBL" id="CP027668">
    <property type="protein sequence ID" value="AVO47426.1"/>
    <property type="molecule type" value="Genomic_DNA"/>
</dbReference>
<dbReference type="OrthoDB" id="7248418at2"/>
<dbReference type="SUPFAM" id="SSF53850">
    <property type="entry name" value="Periplasmic binding protein-like II"/>
    <property type="match status" value="1"/>
</dbReference>
<keyword evidence="5" id="KW-1185">Reference proteome</keyword>
<evidence type="ECO:0000256" key="1">
    <source>
        <dbReference type="ARBA" id="ARBA00022729"/>
    </source>
</evidence>
<feature type="domain" description="Solute-binding protein family 3/N-terminal" evidence="3">
    <location>
        <begin position="24"/>
        <end position="246"/>
    </location>
</feature>
<dbReference type="PANTHER" id="PTHR35936:SF17">
    <property type="entry name" value="ARGININE-BINDING EXTRACELLULAR PROTEIN ARTP"/>
    <property type="match status" value="1"/>
</dbReference>
<dbReference type="KEGG" id="phr:C6569_21565"/>
<name>A0A2S0NHD5_9HYPH</name>
<feature type="signal peptide" evidence="2">
    <location>
        <begin position="1"/>
        <end position="21"/>
    </location>
</feature>
<dbReference type="PANTHER" id="PTHR35936">
    <property type="entry name" value="MEMBRANE-BOUND LYTIC MUREIN TRANSGLYCOSYLASE F"/>
    <property type="match status" value="1"/>
</dbReference>
<dbReference type="RefSeq" id="WP_106750796.1">
    <property type="nucleotide sequence ID" value="NZ_CP027668.1"/>
</dbReference>
<evidence type="ECO:0000256" key="2">
    <source>
        <dbReference type="SAM" id="SignalP"/>
    </source>
</evidence>
<dbReference type="InterPro" id="IPR001638">
    <property type="entry name" value="Solute-binding_3/MltF_N"/>
</dbReference>
<feature type="chain" id="PRO_5015497114" evidence="2">
    <location>
        <begin position="22"/>
        <end position="277"/>
    </location>
</feature>